<dbReference type="EMBL" id="ML978135">
    <property type="protein sequence ID" value="KAF2094069.1"/>
    <property type="molecule type" value="Genomic_DNA"/>
</dbReference>
<keyword evidence="5" id="KW-1185">Reference proteome</keyword>
<name>A0A9P4I7Y4_9PEZI</name>
<feature type="region of interest" description="Disordered" evidence="2">
    <location>
        <begin position="71"/>
        <end position="98"/>
    </location>
</feature>
<dbReference type="SUPFAM" id="SSF57701">
    <property type="entry name" value="Zn2/Cys6 DNA-binding domain"/>
    <property type="match status" value="1"/>
</dbReference>
<dbReference type="InterPro" id="IPR036864">
    <property type="entry name" value="Zn2-C6_fun-type_DNA-bd_sf"/>
</dbReference>
<dbReference type="Gene3D" id="4.10.240.10">
    <property type="entry name" value="Zn(2)-C6 fungal-type DNA-binding domain"/>
    <property type="match status" value="1"/>
</dbReference>
<gene>
    <name evidence="4" type="ORF">NA57DRAFT_7355</name>
</gene>
<comment type="caution">
    <text evidence="4">The sequence shown here is derived from an EMBL/GenBank/DDBJ whole genome shotgun (WGS) entry which is preliminary data.</text>
</comment>
<protein>
    <recommendedName>
        <fullName evidence="3">Zn(2)-C6 fungal-type domain-containing protein</fullName>
    </recommendedName>
</protein>
<dbReference type="Proteomes" id="UP000799772">
    <property type="component" value="Unassembled WGS sequence"/>
</dbReference>
<dbReference type="PROSITE" id="PS50048">
    <property type="entry name" value="ZN2_CY6_FUNGAL_2"/>
    <property type="match status" value="1"/>
</dbReference>
<feature type="region of interest" description="Disordered" evidence="2">
    <location>
        <begin position="647"/>
        <end position="666"/>
    </location>
</feature>
<dbReference type="OrthoDB" id="2129491at2759"/>
<dbReference type="PANTHER" id="PTHR31668">
    <property type="entry name" value="GLUCOSE TRANSPORT TRANSCRIPTION REGULATOR RGT1-RELATED-RELATED"/>
    <property type="match status" value="1"/>
</dbReference>
<evidence type="ECO:0000313" key="5">
    <source>
        <dbReference type="Proteomes" id="UP000799772"/>
    </source>
</evidence>
<feature type="domain" description="Zn(2)-C6 fungal-type" evidence="3">
    <location>
        <begin position="18"/>
        <end position="62"/>
    </location>
</feature>
<accession>A0A9P4I7Y4</accession>
<feature type="non-terminal residue" evidence="4">
    <location>
        <position position="714"/>
    </location>
</feature>
<dbReference type="GO" id="GO:0000981">
    <property type="term" value="F:DNA-binding transcription factor activity, RNA polymerase II-specific"/>
    <property type="evidence" value="ECO:0007669"/>
    <property type="project" value="InterPro"/>
</dbReference>
<reference evidence="4" key="1">
    <citation type="journal article" date="2020" name="Stud. Mycol.">
        <title>101 Dothideomycetes genomes: a test case for predicting lifestyles and emergence of pathogens.</title>
        <authorList>
            <person name="Haridas S."/>
            <person name="Albert R."/>
            <person name="Binder M."/>
            <person name="Bloem J."/>
            <person name="Labutti K."/>
            <person name="Salamov A."/>
            <person name="Andreopoulos B."/>
            <person name="Baker S."/>
            <person name="Barry K."/>
            <person name="Bills G."/>
            <person name="Bluhm B."/>
            <person name="Cannon C."/>
            <person name="Castanera R."/>
            <person name="Culley D."/>
            <person name="Daum C."/>
            <person name="Ezra D."/>
            <person name="Gonzalez J."/>
            <person name="Henrissat B."/>
            <person name="Kuo A."/>
            <person name="Liang C."/>
            <person name="Lipzen A."/>
            <person name="Lutzoni F."/>
            <person name="Magnuson J."/>
            <person name="Mondo S."/>
            <person name="Nolan M."/>
            <person name="Ohm R."/>
            <person name="Pangilinan J."/>
            <person name="Park H.-J."/>
            <person name="Ramirez L."/>
            <person name="Alfaro M."/>
            <person name="Sun H."/>
            <person name="Tritt A."/>
            <person name="Yoshinaga Y."/>
            <person name="Zwiers L.-H."/>
            <person name="Turgeon B."/>
            <person name="Goodwin S."/>
            <person name="Spatafora J."/>
            <person name="Crous P."/>
            <person name="Grigoriev I."/>
        </authorList>
    </citation>
    <scope>NUCLEOTIDE SEQUENCE</scope>
    <source>
        <strain evidence="4">CBS 133067</strain>
    </source>
</reference>
<evidence type="ECO:0000256" key="1">
    <source>
        <dbReference type="ARBA" id="ARBA00023242"/>
    </source>
</evidence>
<proteinExistence type="predicted"/>
<dbReference type="GO" id="GO:0008270">
    <property type="term" value="F:zinc ion binding"/>
    <property type="evidence" value="ECO:0007669"/>
    <property type="project" value="InterPro"/>
</dbReference>
<dbReference type="InterPro" id="IPR050797">
    <property type="entry name" value="Carb_Metab_Trans_Reg"/>
</dbReference>
<evidence type="ECO:0000313" key="4">
    <source>
        <dbReference type="EMBL" id="KAF2094069.1"/>
    </source>
</evidence>
<keyword evidence="1" id="KW-0539">Nucleus</keyword>
<dbReference type="InterPro" id="IPR001138">
    <property type="entry name" value="Zn2Cys6_DnaBD"/>
</dbReference>
<dbReference type="CDD" id="cd00067">
    <property type="entry name" value="GAL4"/>
    <property type="match status" value="1"/>
</dbReference>
<organism evidence="4 5">
    <name type="scientific">Rhizodiscina lignyota</name>
    <dbReference type="NCBI Taxonomy" id="1504668"/>
    <lineage>
        <taxon>Eukaryota</taxon>
        <taxon>Fungi</taxon>
        <taxon>Dikarya</taxon>
        <taxon>Ascomycota</taxon>
        <taxon>Pezizomycotina</taxon>
        <taxon>Dothideomycetes</taxon>
        <taxon>Pleosporomycetidae</taxon>
        <taxon>Aulographales</taxon>
        <taxon>Rhizodiscinaceae</taxon>
        <taxon>Rhizodiscina</taxon>
    </lineage>
</organism>
<feature type="compositionally biased region" description="Polar residues" evidence="2">
    <location>
        <begin position="654"/>
        <end position="666"/>
    </location>
</feature>
<evidence type="ECO:0000256" key="2">
    <source>
        <dbReference type="SAM" id="MobiDB-lite"/>
    </source>
</evidence>
<dbReference type="AlphaFoldDB" id="A0A9P4I7Y4"/>
<sequence length="714" mass="80223">MPEQEPERGSRRHYARLICRNCRSRKIKCELPDADCIEPSSVPQTAERSCKRCHNFDLECIVERTILGRPAAKRPRPNSSTAIEPRGQDEGETPQRSGMEIDGYIFSEAADDGFMSRHDNRSRPLGRPSKQDLFQSIIDPANLFSSILAKDQGFGTSITPASSQWNKPLPDVIDNDLAASLDKRLVWQRFFIPQIPTLVNIRHRLTTGGNATENLATNLLFALLCLIALETPSILPRQPPELIRRVRLAVSTYGQVFIFDPPKHSDSVLACLLLADYKPTALAGSQIVAHKAVKSSLFIHMAYRVAERLGLMSTPTNLGREPPRVASLLESSLIDSLQGLQVYFREAFMDGFVAKPLQEMHHLLNCVKPHVDTYSSVLQNRPCSPRTFYCAQSTMADYILMKSLINLKQSWNEPGNLTAIIEDVERENQHQIEQTSSFYTDSSDYMSPDEHSAVLCLLELRYHTIFVTVWGMGLLYAAVLKARLKSGGVGNDAEIYSQEVAQLTNHVLEGYKDDSDSRAQNISMFMKRFGIPYPAQVEVILEEFVDCSKNLKLGGVQFRPPRYLVLEIVKHCKNLLENNILQLKGFGVLHVTFEKQLELFAQCVHAFESMAASPWNSIDAAYANGCIYAAASKMISGLRNLMLGLKTRRPEGDSGQQPPETLQMPTSLDDLDVSQLDFVTNDGNWWPSIEFDVLGMMQEQPDQSFDPNLFPEFD</sequence>
<evidence type="ECO:0000259" key="3">
    <source>
        <dbReference type="PROSITE" id="PS50048"/>
    </source>
</evidence>